<evidence type="ECO:0000256" key="1">
    <source>
        <dbReference type="SAM" id="MobiDB-lite"/>
    </source>
</evidence>
<feature type="compositionally biased region" description="Basic and acidic residues" evidence="1">
    <location>
        <begin position="324"/>
        <end position="334"/>
    </location>
</feature>
<sequence length="354" mass="37169">MVAGLPEAVTRVLRRRGREREGLVQAAKAAAAAALALLLLRWTGEAGRAQAFLAPYAAVLAVTTTVRRSWSGAARQAGMVLVGVLLAGVVGRLVPEQVVAVPLVVLAGLLAGRWRHFGEDGYWVAVTALLLLVNGSAEQPDGLVAWVLFSAAGSVLGATVNTLVLPPVHLQDARAAVDALAGEIGGLLREMAAGVRDGRDTAEAERWVGRARATRVTVRQAHDAAWEGRDSMRWNPRRRRIGKVDSPLAAPETVLRLDRVAERAVQVAVLLADPADGPEHPPDGALADLVERLADSVDALRAPDPSVDEQGGGSGGGTGAGTGERPRERVEDVASHVRAACVMTLSDALDDLHR</sequence>
<dbReference type="RefSeq" id="WP_218596288.1">
    <property type="nucleotide sequence ID" value="NZ_JADQDF010000001.1"/>
</dbReference>
<reference evidence="2 3" key="1">
    <citation type="submission" date="2020-11" db="EMBL/GenBank/DDBJ databases">
        <title>Pseudonocardia abyssalis sp. nov. and Pseudonocardia oceani sp. nov., description and phylogenomic analysis of two novel actinomycetes isolated from the deep Southern Ocean.</title>
        <authorList>
            <person name="Parra J."/>
        </authorList>
    </citation>
    <scope>NUCLEOTIDE SEQUENCE [LARGE SCALE GENOMIC DNA]</scope>
    <source>
        <strain evidence="3">KRD185</strain>
    </source>
</reference>
<gene>
    <name evidence="2" type="ORF">I4I82_29820</name>
</gene>
<dbReference type="EMBL" id="JADQDF010000001">
    <property type="protein sequence ID" value="MBW0131842.1"/>
    <property type="molecule type" value="Genomic_DNA"/>
</dbReference>
<evidence type="ECO:0008006" key="4">
    <source>
        <dbReference type="Google" id="ProtNLM"/>
    </source>
</evidence>
<keyword evidence="3" id="KW-1185">Reference proteome</keyword>
<feature type="region of interest" description="Disordered" evidence="1">
    <location>
        <begin position="302"/>
        <end position="334"/>
    </location>
</feature>
<name>A0ABS6UHW1_9PSEU</name>
<organism evidence="2 3">
    <name type="scientific">Pseudonocardia oceani</name>
    <dbReference type="NCBI Taxonomy" id="2792013"/>
    <lineage>
        <taxon>Bacteria</taxon>
        <taxon>Bacillati</taxon>
        <taxon>Actinomycetota</taxon>
        <taxon>Actinomycetes</taxon>
        <taxon>Pseudonocardiales</taxon>
        <taxon>Pseudonocardiaceae</taxon>
        <taxon>Pseudonocardia</taxon>
    </lineage>
</organism>
<evidence type="ECO:0000313" key="3">
    <source>
        <dbReference type="Proteomes" id="UP000694300"/>
    </source>
</evidence>
<comment type="caution">
    <text evidence="2">The sequence shown here is derived from an EMBL/GenBank/DDBJ whole genome shotgun (WGS) entry which is preliminary data.</text>
</comment>
<dbReference type="Proteomes" id="UP000694300">
    <property type="component" value="Unassembled WGS sequence"/>
</dbReference>
<feature type="compositionally biased region" description="Gly residues" evidence="1">
    <location>
        <begin position="310"/>
        <end position="322"/>
    </location>
</feature>
<accession>A0ABS6UHW1</accession>
<evidence type="ECO:0000313" key="2">
    <source>
        <dbReference type="EMBL" id="MBW0131842.1"/>
    </source>
</evidence>
<protein>
    <recommendedName>
        <fullName evidence="4">Aromatic acid exporter family member 1</fullName>
    </recommendedName>
</protein>
<proteinExistence type="predicted"/>